<dbReference type="InParanoid" id="A0A6J1WVV6"/>
<sequence length="416" mass="48734">MVDIKLQDIQKKICIIQRIIEKCENGGVDDQPASSRSDSSSSIALYYKAAQYTGESVSILKNANSFPRYKDICDKIKENETKRTSAINCSIIHQLMVEYYITKRIPIQKRHVPEQFGNSDDLKKIGYKWHDIPGTDKCIFIEDPEQQAKRMYYLINMKKFREENRPIIYVTHKVLEESAFNNKDRVQHHVLIAASLLIGIIDCSVVSVANLNIAEWIQSMVVPHLTESYVLVIGSEFQKVDAAYLAVPKPGDNTATMKSWLEKNRISFNSSMCRAELYELIERHNHAVFPSEDIYKQDEILKANGVEVLRRPNWDKLDYFQFFWKDFIKYRTTFHKCNFEKGIKEFIKSYKLDVWQQFNQIVAQIEQSIYEEDMLLEEVIDKLLSQAIYHKLDSDLEFSSRAEVKTFDPYEYDFIM</sequence>
<organism evidence="1 2">
    <name type="scientific">Galleria mellonella</name>
    <name type="common">Greater wax moth</name>
    <dbReference type="NCBI Taxonomy" id="7137"/>
    <lineage>
        <taxon>Eukaryota</taxon>
        <taxon>Metazoa</taxon>
        <taxon>Ecdysozoa</taxon>
        <taxon>Arthropoda</taxon>
        <taxon>Hexapoda</taxon>
        <taxon>Insecta</taxon>
        <taxon>Pterygota</taxon>
        <taxon>Neoptera</taxon>
        <taxon>Endopterygota</taxon>
        <taxon>Lepidoptera</taxon>
        <taxon>Glossata</taxon>
        <taxon>Ditrysia</taxon>
        <taxon>Pyraloidea</taxon>
        <taxon>Pyralidae</taxon>
        <taxon>Galleriinae</taxon>
        <taxon>Galleria</taxon>
    </lineage>
</organism>
<dbReference type="GeneID" id="113519443"/>
<keyword evidence="1" id="KW-1185">Reference proteome</keyword>
<name>A0A6J1WVV6_GALME</name>
<accession>A0A6J1WVV6</accession>
<dbReference type="KEGG" id="gmw:113519443"/>
<dbReference type="Proteomes" id="UP001652740">
    <property type="component" value="Unplaced"/>
</dbReference>
<dbReference type="AlphaFoldDB" id="A0A6J1WVV6"/>
<dbReference type="RefSeq" id="XP_026760359.2">
    <property type="nucleotide sequence ID" value="XM_026904558.3"/>
</dbReference>
<evidence type="ECO:0000313" key="2">
    <source>
        <dbReference type="RefSeq" id="XP_026760359.2"/>
    </source>
</evidence>
<gene>
    <name evidence="2" type="primary">LOC113519443</name>
</gene>
<reference evidence="2" key="1">
    <citation type="submission" date="2025-08" db="UniProtKB">
        <authorList>
            <consortium name="RefSeq"/>
        </authorList>
    </citation>
    <scope>IDENTIFICATION</scope>
    <source>
        <tissue evidence="2">Whole larvae</tissue>
    </source>
</reference>
<evidence type="ECO:0000313" key="1">
    <source>
        <dbReference type="Proteomes" id="UP001652740"/>
    </source>
</evidence>
<proteinExistence type="predicted"/>
<protein>
    <submittedName>
        <fullName evidence="2">Uncharacterized protein LOC113519443</fullName>
    </submittedName>
</protein>